<protein>
    <submittedName>
        <fullName evidence="1">Uncharacterized protein</fullName>
    </submittedName>
</protein>
<keyword evidence="2" id="KW-1185">Reference proteome</keyword>
<proteinExistence type="predicted"/>
<evidence type="ECO:0000313" key="2">
    <source>
        <dbReference type="Proteomes" id="UP000299102"/>
    </source>
</evidence>
<reference evidence="1 2" key="1">
    <citation type="journal article" date="2019" name="Commun. Biol.">
        <title>The bagworm genome reveals a unique fibroin gene that provides high tensile strength.</title>
        <authorList>
            <person name="Kono N."/>
            <person name="Nakamura H."/>
            <person name="Ohtoshi R."/>
            <person name="Tomita M."/>
            <person name="Numata K."/>
            <person name="Arakawa K."/>
        </authorList>
    </citation>
    <scope>NUCLEOTIDE SEQUENCE [LARGE SCALE GENOMIC DNA]</scope>
</reference>
<accession>A0A4C1YZI0</accession>
<dbReference type="EMBL" id="BGZK01001458">
    <property type="protein sequence ID" value="GBP80362.1"/>
    <property type="molecule type" value="Genomic_DNA"/>
</dbReference>
<dbReference type="Proteomes" id="UP000299102">
    <property type="component" value="Unassembled WGS sequence"/>
</dbReference>
<dbReference type="AlphaFoldDB" id="A0A4C1YZI0"/>
<name>A0A4C1YZI0_EUMVA</name>
<gene>
    <name evidence="1" type="ORF">EVAR_54750_1</name>
</gene>
<sequence>MLAEQNQKYSGLVLASMSSVTWESSPQTITVEHYIVTEVTNVLPKVEIFPHILHFIRTTKKFEHQISLSELSSKCPLAYNFVLRRTVETESSVCDINDTDAHNSAEAGIHYARPFPSYRAARACAAARQAAAWHSPVGILFRLGY</sequence>
<evidence type="ECO:0000313" key="1">
    <source>
        <dbReference type="EMBL" id="GBP80362.1"/>
    </source>
</evidence>
<organism evidence="1 2">
    <name type="scientific">Eumeta variegata</name>
    <name type="common">Bagworm moth</name>
    <name type="synonym">Eumeta japonica</name>
    <dbReference type="NCBI Taxonomy" id="151549"/>
    <lineage>
        <taxon>Eukaryota</taxon>
        <taxon>Metazoa</taxon>
        <taxon>Ecdysozoa</taxon>
        <taxon>Arthropoda</taxon>
        <taxon>Hexapoda</taxon>
        <taxon>Insecta</taxon>
        <taxon>Pterygota</taxon>
        <taxon>Neoptera</taxon>
        <taxon>Endopterygota</taxon>
        <taxon>Lepidoptera</taxon>
        <taxon>Glossata</taxon>
        <taxon>Ditrysia</taxon>
        <taxon>Tineoidea</taxon>
        <taxon>Psychidae</taxon>
        <taxon>Oiketicinae</taxon>
        <taxon>Eumeta</taxon>
    </lineage>
</organism>
<comment type="caution">
    <text evidence="1">The sequence shown here is derived from an EMBL/GenBank/DDBJ whole genome shotgun (WGS) entry which is preliminary data.</text>
</comment>